<dbReference type="PANTHER" id="PTHR42917:SF2">
    <property type="entry name" value="2,4-DIENOYL-COA REDUCTASE [(2E)-ENOYL-COA-PRODUCING]"/>
    <property type="match status" value="1"/>
</dbReference>
<accession>A0ABX1GJP5</accession>
<dbReference type="SUPFAM" id="SSF51971">
    <property type="entry name" value="Nucleotide-binding domain"/>
    <property type="match status" value="1"/>
</dbReference>
<evidence type="ECO:0000259" key="10">
    <source>
        <dbReference type="Pfam" id="PF00724"/>
    </source>
</evidence>
<reference evidence="12 13" key="1">
    <citation type="submission" date="2020-04" db="EMBL/GenBank/DDBJ databases">
        <authorList>
            <person name="Yoon J."/>
        </authorList>
    </citation>
    <scope>NUCLEOTIDE SEQUENCE [LARGE SCALE GENOMIC DNA]</scope>
    <source>
        <strain evidence="12 13">KMU-166</strain>
    </source>
</reference>
<keyword evidence="4" id="KW-0285">Flavoprotein</keyword>
<protein>
    <submittedName>
        <fullName evidence="12">NADPH-dependent 2,4-dienoyl-CoA reductase</fullName>
    </submittedName>
</protein>
<dbReference type="InterPro" id="IPR013785">
    <property type="entry name" value="Aldolase_TIM"/>
</dbReference>
<keyword evidence="8" id="KW-0408">Iron</keyword>
<dbReference type="InterPro" id="IPR001155">
    <property type="entry name" value="OxRdtase_FMN_N"/>
</dbReference>
<name>A0ABX1GJP5_9GAMM</name>
<dbReference type="Pfam" id="PF00724">
    <property type="entry name" value="Oxidored_FMN"/>
    <property type="match status" value="1"/>
</dbReference>
<feature type="domain" description="NADH:flavin oxidoreductase/NADH oxidase N-terminal" evidence="10">
    <location>
        <begin position="10"/>
        <end position="339"/>
    </location>
</feature>
<evidence type="ECO:0000256" key="1">
    <source>
        <dbReference type="ARBA" id="ARBA00001917"/>
    </source>
</evidence>
<gene>
    <name evidence="12" type="ORF">HCU74_14895</name>
</gene>
<evidence type="ECO:0000256" key="3">
    <source>
        <dbReference type="ARBA" id="ARBA00011048"/>
    </source>
</evidence>
<evidence type="ECO:0000259" key="11">
    <source>
        <dbReference type="Pfam" id="PF07992"/>
    </source>
</evidence>
<dbReference type="PANTHER" id="PTHR42917">
    <property type="entry name" value="2,4-DIENOYL-COA REDUCTASE"/>
    <property type="match status" value="1"/>
</dbReference>
<evidence type="ECO:0000256" key="9">
    <source>
        <dbReference type="ARBA" id="ARBA00023014"/>
    </source>
</evidence>
<dbReference type="SUPFAM" id="SSF51905">
    <property type="entry name" value="FAD/NAD(P)-binding domain"/>
    <property type="match status" value="1"/>
</dbReference>
<dbReference type="Gene3D" id="3.50.50.60">
    <property type="entry name" value="FAD/NAD(P)-binding domain"/>
    <property type="match status" value="1"/>
</dbReference>
<evidence type="ECO:0000256" key="7">
    <source>
        <dbReference type="ARBA" id="ARBA00023002"/>
    </source>
</evidence>
<sequence length="680" mass="73964">MSSSPHYPLLFQPLDLGFTTLKNRAMMGSMHTGLEDIGEAGYAKLGAYFAERAKGGAGMIMTGGIAPNPDAGADSMESAMLYREDQVHQHRLVTSAVKEADASCKICMQILHPGPLAGNPNAVSPSGIRSRISPIKPRIMNEDDIERTISDFANCAKLAQKAGYDGVEIIGSAGYLISTFLVEKTNKRNDRWGGSYENRMRFAIEVVKRVREAVGEEFIITYRIAAMEMMEDGSSWEEVVTLGKAIENAGATIISTHFTWHESQVPTISTRVPRAAFASVTGRLRKELSIPLITSNRINTPQTAEDVLQKGWADIVSMGRPMLADPDFVNKAKSGRDDEINTCIGCNQACLDHTFEGKRVTCLVNPRACYETEIEIQPTTSAKRIAVVGAGPAGLAFAITAAQRGHNVTLFEAADEIGGHFNMAKVIPGKEEFHETIRYYQRQIELNKITLRLSTPVSADDLLGWDEVVIATGIKPRTPAIKGITHPMVMSYQEAIRNPAQVGKRVAILGAGGIGFDVAELLSHAGVSSGLDINVFAREWGIDFTNHPRGGVAGVEPEVETSGREIYLLQRKDQSLGKSLGTTTGWTHKISLRRKGVTMMAGVHYDFIDDNGLHIQLNTEPKTLNVDSIVICAGQESDNALYQAVSTKRDKVHLIGGAELAQEIDAKRAIDQGFRLACAI</sequence>
<keyword evidence="7" id="KW-0560">Oxidoreductase</keyword>
<evidence type="ECO:0000256" key="6">
    <source>
        <dbReference type="ARBA" id="ARBA00022723"/>
    </source>
</evidence>
<comment type="cofactor">
    <cofactor evidence="1">
        <name>FMN</name>
        <dbReference type="ChEBI" id="CHEBI:58210"/>
    </cofactor>
</comment>
<dbReference type="PRINTS" id="PR00368">
    <property type="entry name" value="FADPNR"/>
</dbReference>
<dbReference type="PRINTS" id="PR00411">
    <property type="entry name" value="PNDRDTASEI"/>
</dbReference>
<evidence type="ECO:0000256" key="2">
    <source>
        <dbReference type="ARBA" id="ARBA00001966"/>
    </source>
</evidence>
<organism evidence="12 13">
    <name type="scientific">Spongiibacter thalassae</name>
    <dbReference type="NCBI Taxonomy" id="2721624"/>
    <lineage>
        <taxon>Bacteria</taxon>
        <taxon>Pseudomonadati</taxon>
        <taxon>Pseudomonadota</taxon>
        <taxon>Gammaproteobacteria</taxon>
        <taxon>Cellvibrionales</taxon>
        <taxon>Spongiibacteraceae</taxon>
        <taxon>Spongiibacter</taxon>
    </lineage>
</organism>
<dbReference type="Pfam" id="PF07992">
    <property type="entry name" value="Pyr_redox_2"/>
    <property type="match status" value="1"/>
</dbReference>
<evidence type="ECO:0000256" key="4">
    <source>
        <dbReference type="ARBA" id="ARBA00022630"/>
    </source>
</evidence>
<dbReference type="InterPro" id="IPR023753">
    <property type="entry name" value="FAD/NAD-binding_dom"/>
</dbReference>
<dbReference type="InterPro" id="IPR036188">
    <property type="entry name" value="FAD/NAD-bd_sf"/>
</dbReference>
<keyword evidence="5" id="KW-0288">FMN</keyword>
<evidence type="ECO:0000313" key="12">
    <source>
        <dbReference type="EMBL" id="NKI18698.1"/>
    </source>
</evidence>
<dbReference type="RefSeq" id="WP_168451210.1">
    <property type="nucleotide sequence ID" value="NZ_JAAWWK010000005.1"/>
</dbReference>
<dbReference type="EMBL" id="JAAWWK010000005">
    <property type="protein sequence ID" value="NKI18698.1"/>
    <property type="molecule type" value="Genomic_DNA"/>
</dbReference>
<keyword evidence="13" id="KW-1185">Reference proteome</keyword>
<evidence type="ECO:0000256" key="5">
    <source>
        <dbReference type="ARBA" id="ARBA00022643"/>
    </source>
</evidence>
<dbReference type="Gene3D" id="3.40.50.720">
    <property type="entry name" value="NAD(P)-binding Rossmann-like Domain"/>
    <property type="match status" value="1"/>
</dbReference>
<comment type="similarity">
    <text evidence="3">In the N-terminal section; belongs to the NADH:flavin oxidoreductase/NADH oxidase family.</text>
</comment>
<feature type="domain" description="FAD/NAD(P)-binding" evidence="11">
    <location>
        <begin position="384"/>
        <end position="649"/>
    </location>
</feature>
<dbReference type="InterPro" id="IPR051793">
    <property type="entry name" value="NADH:flavin_oxidoreductase"/>
</dbReference>
<dbReference type="SUPFAM" id="SSF51395">
    <property type="entry name" value="FMN-linked oxidoreductases"/>
    <property type="match status" value="1"/>
</dbReference>
<proteinExistence type="inferred from homology"/>
<keyword evidence="6" id="KW-0479">Metal-binding</keyword>
<comment type="cofactor">
    <cofactor evidence="2">
        <name>[4Fe-4S] cluster</name>
        <dbReference type="ChEBI" id="CHEBI:49883"/>
    </cofactor>
</comment>
<dbReference type="CDD" id="cd02930">
    <property type="entry name" value="DCR_FMN"/>
    <property type="match status" value="1"/>
</dbReference>
<comment type="caution">
    <text evidence="12">The sequence shown here is derived from an EMBL/GenBank/DDBJ whole genome shotgun (WGS) entry which is preliminary data.</text>
</comment>
<evidence type="ECO:0000256" key="8">
    <source>
        <dbReference type="ARBA" id="ARBA00023004"/>
    </source>
</evidence>
<evidence type="ECO:0000313" key="13">
    <source>
        <dbReference type="Proteomes" id="UP000765845"/>
    </source>
</evidence>
<keyword evidence="9" id="KW-0411">Iron-sulfur</keyword>
<dbReference type="Gene3D" id="3.20.20.70">
    <property type="entry name" value="Aldolase class I"/>
    <property type="match status" value="1"/>
</dbReference>
<dbReference type="Proteomes" id="UP000765845">
    <property type="component" value="Unassembled WGS sequence"/>
</dbReference>